<proteinExistence type="predicted"/>
<dbReference type="EMBL" id="CAUWAG010000020">
    <property type="protein sequence ID" value="CAJ2513679.1"/>
    <property type="molecule type" value="Genomic_DNA"/>
</dbReference>
<evidence type="ECO:0000256" key="1">
    <source>
        <dbReference type="SAM" id="MobiDB-lite"/>
    </source>
</evidence>
<name>A0AAI8VZN4_9PEZI</name>
<dbReference type="Proteomes" id="UP001295740">
    <property type="component" value="Unassembled WGS sequence"/>
</dbReference>
<evidence type="ECO:0000313" key="2">
    <source>
        <dbReference type="EMBL" id="CAJ2513679.1"/>
    </source>
</evidence>
<protein>
    <submittedName>
        <fullName evidence="2">Uu.00g017980.m01.CDS01</fullName>
    </submittedName>
</protein>
<evidence type="ECO:0000313" key="3">
    <source>
        <dbReference type="Proteomes" id="UP001295740"/>
    </source>
</evidence>
<comment type="caution">
    <text evidence="2">The sequence shown here is derived from an EMBL/GenBank/DDBJ whole genome shotgun (WGS) entry which is preliminary data.</text>
</comment>
<organism evidence="2 3">
    <name type="scientific">Anthostomella pinea</name>
    <dbReference type="NCBI Taxonomy" id="933095"/>
    <lineage>
        <taxon>Eukaryota</taxon>
        <taxon>Fungi</taxon>
        <taxon>Dikarya</taxon>
        <taxon>Ascomycota</taxon>
        <taxon>Pezizomycotina</taxon>
        <taxon>Sordariomycetes</taxon>
        <taxon>Xylariomycetidae</taxon>
        <taxon>Xylariales</taxon>
        <taxon>Xylariaceae</taxon>
        <taxon>Anthostomella</taxon>
    </lineage>
</organism>
<gene>
    <name evidence="2" type="ORF">KHLLAP_LOCUS14147</name>
</gene>
<feature type="compositionally biased region" description="Polar residues" evidence="1">
    <location>
        <begin position="47"/>
        <end position="58"/>
    </location>
</feature>
<dbReference type="AlphaFoldDB" id="A0AAI8VZN4"/>
<reference evidence="2" key="1">
    <citation type="submission" date="2023-10" db="EMBL/GenBank/DDBJ databases">
        <authorList>
            <person name="Hackl T."/>
        </authorList>
    </citation>
    <scope>NUCLEOTIDE SEQUENCE</scope>
</reference>
<sequence length="200" mass="21719">MLLRSASQVFGSKHPALSSSSSTRENDDQGPAPWMWWGRASAAATEQPRTPETITFPESSTPTTATATTTTAILPPSAADHLHFQPPEPYFQPPASATMPMPTPTQQALFQKTQTAQTTPTPTTPALADFQAIWAQQQQKQHENQQTARDTSNLHPVFFTARLQKSPFVLDAAAVASPVAHGYVYHESQRRADGAIPAML</sequence>
<accession>A0AAI8VZN4</accession>
<keyword evidence="3" id="KW-1185">Reference proteome</keyword>
<feature type="region of interest" description="Disordered" evidence="1">
    <location>
        <begin position="1"/>
        <end position="66"/>
    </location>
</feature>
<feature type="compositionally biased region" description="Polar residues" evidence="1">
    <location>
        <begin position="1"/>
        <end position="10"/>
    </location>
</feature>